<evidence type="ECO:0000256" key="1">
    <source>
        <dbReference type="ARBA" id="ARBA00004861"/>
    </source>
</evidence>
<dbReference type="InterPro" id="IPR011060">
    <property type="entry name" value="RibuloseP-bd_barrel"/>
</dbReference>
<name>A0A644UR39_9ZZZZ</name>
<evidence type="ECO:0000256" key="2">
    <source>
        <dbReference type="ARBA" id="ARBA00011738"/>
    </source>
</evidence>
<evidence type="ECO:0000256" key="6">
    <source>
        <dbReference type="ARBA" id="ARBA00022975"/>
    </source>
</evidence>
<comment type="caution">
    <text evidence="10">The sequence shown here is derived from an EMBL/GenBank/DDBJ whole genome shotgun (WGS) entry which is preliminary data.</text>
</comment>
<organism evidence="10">
    <name type="scientific">bioreactor metagenome</name>
    <dbReference type="NCBI Taxonomy" id="1076179"/>
    <lineage>
        <taxon>unclassified sequences</taxon>
        <taxon>metagenomes</taxon>
        <taxon>ecological metagenomes</taxon>
    </lineage>
</organism>
<dbReference type="InterPro" id="IPR001754">
    <property type="entry name" value="OMPdeCOase_dom"/>
</dbReference>
<protein>
    <recommendedName>
        <fullName evidence="4">Orotidine 5'-phosphate decarboxylase</fullName>
        <ecNumber evidence="3">4.1.1.23</ecNumber>
    </recommendedName>
    <alternativeName>
        <fullName evidence="8">OMP decarboxylase</fullName>
    </alternativeName>
</protein>
<evidence type="ECO:0000259" key="9">
    <source>
        <dbReference type="SMART" id="SM00934"/>
    </source>
</evidence>
<dbReference type="EMBL" id="VSSQ01000151">
    <property type="protein sequence ID" value="MPL81520.1"/>
    <property type="molecule type" value="Genomic_DNA"/>
</dbReference>
<dbReference type="InterPro" id="IPR014732">
    <property type="entry name" value="OMPdecase"/>
</dbReference>
<dbReference type="PROSITE" id="PS00156">
    <property type="entry name" value="OMPDECASE"/>
    <property type="match status" value="1"/>
</dbReference>
<dbReference type="EC" id="4.1.1.23" evidence="3"/>
<evidence type="ECO:0000256" key="3">
    <source>
        <dbReference type="ARBA" id="ARBA00012321"/>
    </source>
</evidence>
<dbReference type="GO" id="GO:0044205">
    <property type="term" value="P:'de novo' UMP biosynthetic process"/>
    <property type="evidence" value="ECO:0007669"/>
    <property type="project" value="UniProtKB-UniPathway"/>
</dbReference>
<dbReference type="InterPro" id="IPR013785">
    <property type="entry name" value="Aldolase_TIM"/>
</dbReference>
<dbReference type="PANTHER" id="PTHR32119:SF2">
    <property type="entry name" value="OROTIDINE 5'-PHOSPHATE DECARBOXYLASE"/>
    <property type="match status" value="1"/>
</dbReference>
<dbReference type="FunFam" id="3.20.20.70:FF:000015">
    <property type="entry name" value="Orotidine 5'-phosphate decarboxylase"/>
    <property type="match status" value="1"/>
</dbReference>
<dbReference type="UniPathway" id="UPA00070">
    <property type="reaction ID" value="UER00120"/>
</dbReference>
<dbReference type="GO" id="GO:0004590">
    <property type="term" value="F:orotidine-5'-phosphate decarboxylase activity"/>
    <property type="evidence" value="ECO:0007669"/>
    <property type="project" value="UniProtKB-EC"/>
</dbReference>
<reference evidence="10" key="1">
    <citation type="submission" date="2019-08" db="EMBL/GenBank/DDBJ databases">
        <authorList>
            <person name="Kucharzyk K."/>
            <person name="Murdoch R.W."/>
            <person name="Higgins S."/>
            <person name="Loffler F."/>
        </authorList>
    </citation>
    <scope>NUCLEOTIDE SEQUENCE</scope>
</reference>
<dbReference type="SMART" id="SM00934">
    <property type="entry name" value="OMPdecase"/>
    <property type="match status" value="1"/>
</dbReference>
<evidence type="ECO:0000256" key="4">
    <source>
        <dbReference type="ARBA" id="ARBA00021923"/>
    </source>
</evidence>
<keyword evidence="6" id="KW-0665">Pyrimidine biosynthesis</keyword>
<evidence type="ECO:0000256" key="8">
    <source>
        <dbReference type="ARBA" id="ARBA00033428"/>
    </source>
</evidence>
<proteinExistence type="inferred from homology"/>
<dbReference type="CDD" id="cd04725">
    <property type="entry name" value="OMP_decarboxylase_like"/>
    <property type="match status" value="1"/>
</dbReference>
<gene>
    <name evidence="10" type="primary">pyrF_8</name>
    <name evidence="10" type="ORF">SDC9_27445</name>
</gene>
<accession>A0A644UR39</accession>
<sequence>MLDNRLIIALDYSDMHQVKKLVDQLGDSVGYYKVGMELFYSVGGQVISFLREKNKEVFLDLKLYDIPNTVAKSAAVLTELGVSMLNVHASGGETMMKAAAESVAEQSQRLGISRPKLIAVTVLTSFSEVEWPSLNCKIGIDDQVIYLAKMVQRAGVDGVVASPREASAISNELGNDFLVVTPGIRPNGASINDQSRVLTPRQALKAGSTHLVIGRPVTAAVNPRAAVESILEEMRVI</sequence>
<dbReference type="AlphaFoldDB" id="A0A644UR39"/>
<comment type="pathway">
    <text evidence="1">Pyrimidine metabolism; UMP biosynthesis via de novo pathway; UMP from orotate: step 2/2.</text>
</comment>
<evidence type="ECO:0000256" key="5">
    <source>
        <dbReference type="ARBA" id="ARBA00022793"/>
    </source>
</evidence>
<keyword evidence="7 10" id="KW-0456">Lyase</keyword>
<evidence type="ECO:0000256" key="7">
    <source>
        <dbReference type="ARBA" id="ARBA00023239"/>
    </source>
</evidence>
<dbReference type="NCBIfam" id="NF001273">
    <property type="entry name" value="PRK00230.1"/>
    <property type="match status" value="1"/>
</dbReference>
<dbReference type="NCBIfam" id="TIGR01740">
    <property type="entry name" value="pyrF"/>
    <property type="match status" value="1"/>
</dbReference>
<evidence type="ECO:0000313" key="10">
    <source>
        <dbReference type="EMBL" id="MPL81520.1"/>
    </source>
</evidence>
<dbReference type="GO" id="GO:0006207">
    <property type="term" value="P:'de novo' pyrimidine nucleobase biosynthetic process"/>
    <property type="evidence" value="ECO:0007669"/>
    <property type="project" value="InterPro"/>
</dbReference>
<keyword evidence="5" id="KW-0210">Decarboxylase</keyword>
<dbReference type="PANTHER" id="PTHR32119">
    <property type="entry name" value="OROTIDINE 5'-PHOSPHATE DECARBOXYLASE"/>
    <property type="match status" value="1"/>
</dbReference>
<dbReference type="Gene3D" id="3.20.20.70">
    <property type="entry name" value="Aldolase class I"/>
    <property type="match status" value="1"/>
</dbReference>
<dbReference type="GO" id="GO:0005829">
    <property type="term" value="C:cytosol"/>
    <property type="evidence" value="ECO:0007669"/>
    <property type="project" value="TreeGrafter"/>
</dbReference>
<dbReference type="InterPro" id="IPR047596">
    <property type="entry name" value="OMPdecase_bac"/>
</dbReference>
<dbReference type="SUPFAM" id="SSF51366">
    <property type="entry name" value="Ribulose-phoshate binding barrel"/>
    <property type="match status" value="1"/>
</dbReference>
<comment type="subunit">
    <text evidence="2">Homodimer.</text>
</comment>
<feature type="domain" description="Orotidine 5'-phosphate decarboxylase" evidence="9">
    <location>
        <begin position="5"/>
        <end position="230"/>
    </location>
</feature>
<dbReference type="InterPro" id="IPR018089">
    <property type="entry name" value="OMPdecase_AS"/>
</dbReference>
<dbReference type="Pfam" id="PF00215">
    <property type="entry name" value="OMPdecase"/>
    <property type="match status" value="1"/>
</dbReference>
<dbReference type="HAMAP" id="MF_01200_B">
    <property type="entry name" value="OMPdecase_type1_B"/>
    <property type="match status" value="1"/>
</dbReference>